<dbReference type="EMBL" id="JAVRJZ010000013">
    <property type="protein sequence ID" value="KAK2714352.1"/>
    <property type="molecule type" value="Genomic_DNA"/>
</dbReference>
<accession>A0AA88I2W6</accession>
<keyword evidence="2" id="KW-1185">Reference proteome</keyword>
<dbReference type="AlphaFoldDB" id="A0AA88I2W6"/>
<gene>
    <name evidence="1" type="ORF">QYM36_008801</name>
</gene>
<sequence length="82" mass="9290">MAVISHKKMKYLTWRDPFSSDGINAFLRDLSYGKGSTAPIRGAELPKIRDVEPWDGKDAILEVEEDIDLSDVELDELPKDEL</sequence>
<dbReference type="Proteomes" id="UP001187531">
    <property type="component" value="Unassembled WGS sequence"/>
</dbReference>
<evidence type="ECO:0000313" key="2">
    <source>
        <dbReference type="Proteomes" id="UP001187531"/>
    </source>
</evidence>
<organism evidence="1 2">
    <name type="scientific">Artemia franciscana</name>
    <name type="common">Brine shrimp</name>
    <name type="synonym">Artemia sanfranciscana</name>
    <dbReference type="NCBI Taxonomy" id="6661"/>
    <lineage>
        <taxon>Eukaryota</taxon>
        <taxon>Metazoa</taxon>
        <taxon>Ecdysozoa</taxon>
        <taxon>Arthropoda</taxon>
        <taxon>Crustacea</taxon>
        <taxon>Branchiopoda</taxon>
        <taxon>Anostraca</taxon>
        <taxon>Artemiidae</taxon>
        <taxon>Artemia</taxon>
    </lineage>
</organism>
<proteinExistence type="predicted"/>
<comment type="caution">
    <text evidence="1">The sequence shown here is derived from an EMBL/GenBank/DDBJ whole genome shotgun (WGS) entry which is preliminary data.</text>
</comment>
<evidence type="ECO:0000313" key="1">
    <source>
        <dbReference type="EMBL" id="KAK2714352.1"/>
    </source>
</evidence>
<reference evidence="1" key="1">
    <citation type="submission" date="2023-07" db="EMBL/GenBank/DDBJ databases">
        <title>Chromosome-level genome assembly of Artemia franciscana.</title>
        <authorList>
            <person name="Jo E."/>
        </authorList>
    </citation>
    <scope>NUCLEOTIDE SEQUENCE</scope>
    <source>
        <tissue evidence="1">Whole body</tissue>
    </source>
</reference>
<name>A0AA88I2W6_ARTSF</name>
<protein>
    <submittedName>
        <fullName evidence="1">Uncharacterized protein</fullName>
    </submittedName>
</protein>